<evidence type="ECO:0000313" key="1">
    <source>
        <dbReference type="EMBL" id="CNU42136.1"/>
    </source>
</evidence>
<reference evidence="1 2" key="1">
    <citation type="submission" date="2015-03" db="EMBL/GenBank/DDBJ databases">
        <authorList>
            <consortium name="Pathogen Informatics"/>
        </authorList>
    </citation>
    <scope>NUCLEOTIDE SEQUENCE [LARGE SCALE GENOMIC DNA]</scope>
    <source>
        <strain evidence="1 2">A1104</strain>
    </source>
</reference>
<sequence length="55" mass="6214">MRSKARGTTFPQNEMGPIITTNVISGHVPSGIENRRTSRKVRMNARAIRMPCTMR</sequence>
<dbReference type="EMBL" id="CQPA01000022">
    <property type="protein sequence ID" value="CNU42136.1"/>
    <property type="molecule type" value="Genomic_DNA"/>
</dbReference>
<protein>
    <submittedName>
        <fullName evidence="1">Uncharacterized protein</fullName>
    </submittedName>
</protein>
<proteinExistence type="predicted"/>
<dbReference type="Proteomes" id="UP000041314">
    <property type="component" value="Unassembled WGS sequence"/>
</dbReference>
<evidence type="ECO:0000313" key="2">
    <source>
        <dbReference type="Proteomes" id="UP000041314"/>
    </source>
</evidence>
<accession>A0A655D334</accession>
<organism evidence="1 2">
    <name type="scientific">Salmonella enterica subsp. enterica serovar Bovismorbificans</name>
    <dbReference type="NCBI Taxonomy" id="58097"/>
    <lineage>
        <taxon>Bacteria</taxon>
        <taxon>Pseudomonadati</taxon>
        <taxon>Pseudomonadota</taxon>
        <taxon>Gammaproteobacteria</taxon>
        <taxon>Enterobacterales</taxon>
        <taxon>Enterobacteriaceae</taxon>
        <taxon>Salmonella</taxon>
    </lineage>
</organism>
<name>A0A655D334_SALET</name>
<gene>
    <name evidence="1" type="ORF">ERS008198_02727</name>
</gene>
<dbReference type="AlphaFoldDB" id="A0A655D334"/>